<sequence length="68" mass="7579">MEAIPARTSVLVPDPMGCETAIIDPATLLAVPSKVPPRVIETYQREPSRFTLIVFIRPLTGRCWCPRT</sequence>
<organism evidence="1 2">
    <name type="scientific">Nonomuraea antimicrobica</name>
    <dbReference type="NCBI Taxonomy" id="561173"/>
    <lineage>
        <taxon>Bacteria</taxon>
        <taxon>Bacillati</taxon>
        <taxon>Actinomycetota</taxon>
        <taxon>Actinomycetes</taxon>
        <taxon>Streptosporangiales</taxon>
        <taxon>Streptosporangiaceae</taxon>
        <taxon>Nonomuraea</taxon>
    </lineage>
</organism>
<dbReference type="Proteomes" id="UP001500902">
    <property type="component" value="Unassembled WGS sequence"/>
</dbReference>
<dbReference type="RefSeq" id="WP_344884462.1">
    <property type="nucleotide sequence ID" value="NZ_BAAAZP010000101.1"/>
</dbReference>
<evidence type="ECO:0000313" key="1">
    <source>
        <dbReference type="EMBL" id="GAA3684219.1"/>
    </source>
</evidence>
<dbReference type="EMBL" id="BAAAZP010000101">
    <property type="protein sequence ID" value="GAA3684219.1"/>
    <property type="molecule type" value="Genomic_DNA"/>
</dbReference>
<evidence type="ECO:0000313" key="2">
    <source>
        <dbReference type="Proteomes" id="UP001500902"/>
    </source>
</evidence>
<accession>A0ABP7CBZ6</accession>
<reference evidence="2" key="1">
    <citation type="journal article" date="2019" name="Int. J. Syst. Evol. Microbiol.">
        <title>The Global Catalogue of Microorganisms (GCM) 10K type strain sequencing project: providing services to taxonomists for standard genome sequencing and annotation.</title>
        <authorList>
            <consortium name="The Broad Institute Genomics Platform"/>
            <consortium name="The Broad Institute Genome Sequencing Center for Infectious Disease"/>
            <person name="Wu L."/>
            <person name="Ma J."/>
        </authorList>
    </citation>
    <scope>NUCLEOTIDE SEQUENCE [LARGE SCALE GENOMIC DNA]</scope>
    <source>
        <strain evidence="2">JCM 16904</strain>
    </source>
</reference>
<proteinExistence type="predicted"/>
<keyword evidence="2" id="KW-1185">Reference proteome</keyword>
<protein>
    <submittedName>
        <fullName evidence="1">Uncharacterized protein</fullName>
    </submittedName>
</protein>
<name>A0ABP7CBZ6_9ACTN</name>
<comment type="caution">
    <text evidence="1">The sequence shown here is derived from an EMBL/GenBank/DDBJ whole genome shotgun (WGS) entry which is preliminary data.</text>
</comment>
<gene>
    <name evidence="1" type="ORF">GCM10022224_056080</name>
</gene>